<dbReference type="InterPro" id="IPR035979">
    <property type="entry name" value="RBD_domain_sf"/>
</dbReference>
<feature type="compositionally biased region" description="Polar residues" evidence="1">
    <location>
        <begin position="90"/>
        <end position="107"/>
    </location>
</feature>
<feature type="compositionally biased region" description="Low complexity" evidence="1">
    <location>
        <begin position="56"/>
        <end position="82"/>
    </location>
</feature>
<dbReference type="OrthoDB" id="272703at2759"/>
<dbReference type="AlphaFoldDB" id="A0A0L0FFN5"/>
<dbReference type="GeneID" id="25912404"/>
<protein>
    <submittedName>
        <fullName evidence="2">Uncharacterized protein</fullName>
    </submittedName>
</protein>
<evidence type="ECO:0000256" key="1">
    <source>
        <dbReference type="SAM" id="MobiDB-lite"/>
    </source>
</evidence>
<evidence type="ECO:0000313" key="2">
    <source>
        <dbReference type="EMBL" id="KNC75577.1"/>
    </source>
</evidence>
<dbReference type="Proteomes" id="UP000054560">
    <property type="component" value="Unassembled WGS sequence"/>
</dbReference>
<feature type="non-terminal residue" evidence="2">
    <location>
        <position position="163"/>
    </location>
</feature>
<keyword evidence="3" id="KW-1185">Reference proteome</keyword>
<feature type="region of interest" description="Disordered" evidence="1">
    <location>
        <begin position="36"/>
        <end position="107"/>
    </location>
</feature>
<evidence type="ECO:0000313" key="3">
    <source>
        <dbReference type="Proteomes" id="UP000054560"/>
    </source>
</evidence>
<organism evidence="2 3">
    <name type="scientific">Sphaeroforma arctica JP610</name>
    <dbReference type="NCBI Taxonomy" id="667725"/>
    <lineage>
        <taxon>Eukaryota</taxon>
        <taxon>Ichthyosporea</taxon>
        <taxon>Ichthyophonida</taxon>
        <taxon>Sphaeroforma</taxon>
    </lineage>
</organism>
<reference evidence="2 3" key="1">
    <citation type="submission" date="2011-02" db="EMBL/GenBank/DDBJ databases">
        <title>The Genome Sequence of Sphaeroforma arctica JP610.</title>
        <authorList>
            <consortium name="The Broad Institute Genome Sequencing Platform"/>
            <person name="Russ C."/>
            <person name="Cuomo C."/>
            <person name="Young S.K."/>
            <person name="Zeng Q."/>
            <person name="Gargeya S."/>
            <person name="Alvarado L."/>
            <person name="Berlin A."/>
            <person name="Chapman S.B."/>
            <person name="Chen Z."/>
            <person name="Freedman E."/>
            <person name="Gellesch M."/>
            <person name="Goldberg J."/>
            <person name="Griggs A."/>
            <person name="Gujja S."/>
            <person name="Heilman E."/>
            <person name="Heiman D."/>
            <person name="Howarth C."/>
            <person name="Mehta T."/>
            <person name="Neiman D."/>
            <person name="Pearson M."/>
            <person name="Roberts A."/>
            <person name="Saif S."/>
            <person name="Shea T."/>
            <person name="Shenoy N."/>
            <person name="Sisk P."/>
            <person name="Stolte C."/>
            <person name="Sykes S."/>
            <person name="White J."/>
            <person name="Yandava C."/>
            <person name="Burger G."/>
            <person name="Gray M.W."/>
            <person name="Holland P.W.H."/>
            <person name="King N."/>
            <person name="Lang F.B.F."/>
            <person name="Roger A.J."/>
            <person name="Ruiz-Trillo I."/>
            <person name="Haas B."/>
            <person name="Nusbaum C."/>
            <person name="Birren B."/>
        </authorList>
    </citation>
    <scope>NUCLEOTIDE SEQUENCE [LARGE SCALE GENOMIC DNA]</scope>
    <source>
        <strain evidence="2 3">JP610</strain>
    </source>
</reference>
<dbReference type="EMBL" id="KQ243540">
    <property type="protein sequence ID" value="KNC75577.1"/>
    <property type="molecule type" value="Genomic_DNA"/>
</dbReference>
<dbReference type="RefSeq" id="XP_014149479.1">
    <property type="nucleotide sequence ID" value="XM_014294004.1"/>
</dbReference>
<dbReference type="GO" id="GO:0003676">
    <property type="term" value="F:nucleic acid binding"/>
    <property type="evidence" value="ECO:0007669"/>
    <property type="project" value="InterPro"/>
</dbReference>
<name>A0A0L0FFN5_9EUKA</name>
<proteinExistence type="predicted"/>
<dbReference type="SUPFAM" id="SSF54928">
    <property type="entry name" value="RNA-binding domain, RBD"/>
    <property type="match status" value="1"/>
</dbReference>
<accession>A0A0L0FFN5</accession>
<sequence>MDEESAMCALRNLANTEMLGRMLRVDYADKDARDNAAAQALQSGNAPPGMVGGGPINQNQGPGPWNPNQGQNMQQMQVPVGGVDKGNIGRPNSTQPQQAFTQPMSMQSGYAPTDPLCIAHGPPSVATANAAMAVEATVKGLSVEVLKTTLQDMAAYCKAYPSQ</sequence>
<gene>
    <name evidence="2" type="ORF">SARC_11900</name>
</gene>